<dbReference type="NCBIfam" id="NF003501">
    <property type="entry name" value="PRK05170.1-5"/>
    <property type="match status" value="1"/>
</dbReference>
<dbReference type="PANTHER" id="PTHR37421:SF1">
    <property type="entry name" value="UPF0260 PROTEIN YCGN"/>
    <property type="match status" value="1"/>
</dbReference>
<organism evidence="2 3">
    <name type="scientific">Temperatibacter marinus</name>
    <dbReference type="NCBI Taxonomy" id="1456591"/>
    <lineage>
        <taxon>Bacteria</taxon>
        <taxon>Pseudomonadati</taxon>
        <taxon>Pseudomonadota</taxon>
        <taxon>Alphaproteobacteria</taxon>
        <taxon>Kordiimonadales</taxon>
        <taxon>Temperatibacteraceae</taxon>
        <taxon>Temperatibacter</taxon>
    </lineage>
</organism>
<evidence type="ECO:0000313" key="2">
    <source>
        <dbReference type="EMBL" id="WND04136.1"/>
    </source>
</evidence>
<accession>A0AA52ELC7</accession>
<gene>
    <name evidence="2" type="ORF">QGN29_07090</name>
</gene>
<dbReference type="EMBL" id="CP123872">
    <property type="protein sequence ID" value="WND04136.1"/>
    <property type="molecule type" value="Genomic_DNA"/>
</dbReference>
<dbReference type="KEGG" id="tmk:QGN29_07090"/>
<dbReference type="PIRSF" id="PIRSF006173">
    <property type="entry name" value="UCP006173"/>
    <property type="match status" value="1"/>
</dbReference>
<dbReference type="InterPro" id="IPR008228">
    <property type="entry name" value="UCP006173"/>
</dbReference>
<dbReference type="InterPro" id="IPR005358">
    <property type="entry name" value="Puta_zinc/iron-chelating_dom"/>
</dbReference>
<evidence type="ECO:0000256" key="1">
    <source>
        <dbReference type="HAMAP-Rule" id="MF_00676"/>
    </source>
</evidence>
<comment type="similarity">
    <text evidence="1">Belongs to the UPF0260 family.</text>
</comment>
<evidence type="ECO:0000313" key="3">
    <source>
        <dbReference type="Proteomes" id="UP001268683"/>
    </source>
</evidence>
<sequence>MTSTPSYWEEKTLEEMTNDEWESLCDGCGKCCLHKMEDEETGTVHVTNVACRLLNLETALCSNYANRKRFVANCAVLTRDKIDSFKWLPNTCAYRLLAEGKSLYEWHPLISGSHHSVKEAGMSVIGRVVDERVAGDFEDHLVEWPLQDHQKT</sequence>
<protein>
    <recommendedName>
        <fullName evidence="1">UPF0260 protein QGN29_07090</fullName>
    </recommendedName>
</protein>
<dbReference type="NCBIfam" id="NF003507">
    <property type="entry name" value="PRK05170.2-5"/>
    <property type="match status" value="1"/>
</dbReference>
<dbReference type="Pfam" id="PF03692">
    <property type="entry name" value="CxxCxxCC"/>
    <property type="match status" value="1"/>
</dbReference>
<dbReference type="AlphaFoldDB" id="A0AA52ELC7"/>
<dbReference type="Proteomes" id="UP001268683">
    <property type="component" value="Chromosome"/>
</dbReference>
<dbReference type="PANTHER" id="PTHR37421">
    <property type="entry name" value="UPF0260 PROTEIN YCGN"/>
    <property type="match status" value="1"/>
</dbReference>
<reference evidence="2" key="1">
    <citation type="submission" date="2023-04" db="EMBL/GenBank/DDBJ databases">
        <title>Complete genome sequence of Temperatibacter marinus.</title>
        <authorList>
            <person name="Rong J.-C."/>
            <person name="Yi M.-L."/>
            <person name="Zhao Q."/>
        </authorList>
    </citation>
    <scope>NUCLEOTIDE SEQUENCE</scope>
    <source>
        <strain evidence="2">NBRC 110045</strain>
    </source>
</reference>
<name>A0AA52ELC7_9PROT</name>
<dbReference type="HAMAP" id="MF_00676">
    <property type="entry name" value="UPF0260"/>
    <property type="match status" value="1"/>
</dbReference>
<keyword evidence="3" id="KW-1185">Reference proteome</keyword>
<dbReference type="RefSeq" id="WP_310800000.1">
    <property type="nucleotide sequence ID" value="NZ_CP123872.1"/>
</dbReference>
<proteinExistence type="inferred from homology"/>